<sequence length="654" mass="74527">MTLKDYPVSNQKLGALYTNEETTFHIWAPTQNHLKIAHYETARGLHRTLYDMSKDSDGVFKVTIKGDLHGTFYTLITDDQSEITDPYAISTNTNGIRSAIVDLNQTNPKGWNTHEIPKGNTLCDAIIYEMHIKDFTSHKTSGIHHKGKFLGLTESGTQFKHYTTGLDHLVDLGITHVHLLPVYDYLTVDETDNSDTNYNWGYDPEHYNVPEGCYATNPEDPSVRILELKKAIMALHEKGLKVVLDVVYNHTYRSHYSNFNVLVPGYYHRLTDDGNFSNGSGCGNEIASENPMVQKFIVESLKYWAQEYKVDGFRFDLMGLMDLKTVDVFMAELKKINPDILIYGEPWTGGLTTLPENKRVFKGAQIGKGYGLFNDDFRNAIKGDNDGTEKGFIHGNKNSAHATLTGIVGSIPFDDHHIGFAGKPSESINYFNSHDNLILWDKILKSTENASFETLIRMNKLAFSILLTAQGIPFFHAGNEFLRDKKGHHNTYNASLKINAIDWENKARHYGFYTYVRDLIALRKKYKCLRLSDAEAIKKRIHIIKDVSFSDLIKNGIVYTIDQDETEDFHCLMIVHNPSHTPMLLETHRILSYLCAQKYPDVPPAVHNVKIERIFDENGWFKDSKSLNPDHQNILKIDPISTHIFKLTNLEIDL</sequence>
<dbReference type="EC" id="3.2.1.41" evidence="3"/>
<accession>A0ABS2MSG6</accession>
<dbReference type="GO" id="GO:0051060">
    <property type="term" value="F:pullulanase activity"/>
    <property type="evidence" value="ECO:0007669"/>
    <property type="project" value="UniProtKB-EC"/>
</dbReference>
<evidence type="ECO:0000313" key="3">
    <source>
        <dbReference type="EMBL" id="MBM7562356.1"/>
    </source>
</evidence>
<reference evidence="3 4" key="1">
    <citation type="submission" date="2021-01" db="EMBL/GenBank/DDBJ databases">
        <title>Genomic Encyclopedia of Type Strains, Phase IV (KMG-IV): sequencing the most valuable type-strain genomes for metagenomic binning, comparative biology and taxonomic classification.</title>
        <authorList>
            <person name="Goeker M."/>
        </authorList>
    </citation>
    <scope>NUCLEOTIDE SEQUENCE [LARGE SCALE GENOMIC DNA]</scope>
    <source>
        <strain evidence="3 4">DSM 24436</strain>
    </source>
</reference>
<dbReference type="InterPro" id="IPR017853">
    <property type="entry name" value="GH"/>
</dbReference>
<name>A0ABS2MSG6_9FIRM</name>
<keyword evidence="3" id="KW-0378">Hydrolase</keyword>
<comment type="caution">
    <text evidence="3">The sequence shown here is derived from an EMBL/GenBank/DDBJ whole genome shotgun (WGS) entry which is preliminary data.</text>
</comment>
<dbReference type="SUPFAM" id="SSF81296">
    <property type="entry name" value="E set domains"/>
    <property type="match status" value="1"/>
</dbReference>
<keyword evidence="4" id="KW-1185">Reference proteome</keyword>
<feature type="domain" description="Glycosyl hydrolase family 13 catalytic" evidence="2">
    <location>
        <begin position="129"/>
        <end position="523"/>
    </location>
</feature>
<gene>
    <name evidence="3" type="ORF">JOC49_001900</name>
</gene>
<dbReference type="InterPro" id="IPR014756">
    <property type="entry name" value="Ig_E-set"/>
</dbReference>
<evidence type="ECO:0000313" key="4">
    <source>
        <dbReference type="Proteomes" id="UP000767854"/>
    </source>
</evidence>
<dbReference type="InterPro" id="IPR013783">
    <property type="entry name" value="Ig-like_fold"/>
</dbReference>
<dbReference type="InterPro" id="IPR006047">
    <property type="entry name" value="GH13_cat_dom"/>
</dbReference>
<dbReference type="RefSeq" id="WP_204664709.1">
    <property type="nucleotide sequence ID" value="NZ_JAFBDT010000016.1"/>
</dbReference>
<protein>
    <submittedName>
        <fullName evidence="3">Pullulanase</fullName>
        <ecNumber evidence="3">3.2.1.41</ecNumber>
    </submittedName>
</protein>
<comment type="similarity">
    <text evidence="1">Belongs to the glycosyl hydrolase 13 family.</text>
</comment>
<dbReference type="Gene3D" id="3.20.20.80">
    <property type="entry name" value="Glycosidases"/>
    <property type="match status" value="1"/>
</dbReference>
<proteinExistence type="inferred from homology"/>
<dbReference type="InterPro" id="IPR011840">
    <property type="entry name" value="PulA_typeI"/>
</dbReference>
<evidence type="ECO:0000256" key="1">
    <source>
        <dbReference type="ARBA" id="ARBA00008061"/>
    </source>
</evidence>
<dbReference type="Pfam" id="PF00128">
    <property type="entry name" value="Alpha-amylase"/>
    <property type="match status" value="1"/>
</dbReference>
<dbReference type="NCBIfam" id="TIGR02104">
    <property type="entry name" value="pulA_typeI"/>
    <property type="match status" value="1"/>
</dbReference>
<dbReference type="Proteomes" id="UP000767854">
    <property type="component" value="Unassembled WGS sequence"/>
</dbReference>
<dbReference type="PANTHER" id="PTHR43002">
    <property type="entry name" value="GLYCOGEN DEBRANCHING ENZYME"/>
    <property type="match status" value="1"/>
</dbReference>
<keyword evidence="3" id="KW-0326">Glycosidase</keyword>
<dbReference type="SUPFAM" id="SSF51445">
    <property type="entry name" value="(Trans)glycosidases"/>
    <property type="match status" value="1"/>
</dbReference>
<organism evidence="3 4">
    <name type="scientific">Fusibacter tunisiensis</name>
    <dbReference type="NCBI Taxonomy" id="1008308"/>
    <lineage>
        <taxon>Bacteria</taxon>
        <taxon>Bacillati</taxon>
        <taxon>Bacillota</taxon>
        <taxon>Clostridia</taxon>
        <taxon>Eubacteriales</taxon>
        <taxon>Eubacteriales Family XII. Incertae Sedis</taxon>
        <taxon>Fusibacter</taxon>
    </lineage>
</organism>
<dbReference type="Gene3D" id="2.60.40.10">
    <property type="entry name" value="Immunoglobulins"/>
    <property type="match status" value="1"/>
</dbReference>
<dbReference type="SMART" id="SM00642">
    <property type="entry name" value="Aamy"/>
    <property type="match status" value="1"/>
</dbReference>
<dbReference type="CDD" id="cd11341">
    <property type="entry name" value="AmyAc_Pullulanase_LD-like"/>
    <property type="match status" value="1"/>
</dbReference>
<dbReference type="CDD" id="cd02860">
    <property type="entry name" value="E_set_Pullulanase"/>
    <property type="match status" value="1"/>
</dbReference>
<evidence type="ECO:0000259" key="2">
    <source>
        <dbReference type="SMART" id="SM00642"/>
    </source>
</evidence>
<dbReference type="EMBL" id="JAFBDT010000016">
    <property type="protein sequence ID" value="MBM7562356.1"/>
    <property type="molecule type" value="Genomic_DNA"/>
</dbReference>